<keyword evidence="1" id="KW-0238">DNA-binding</keyword>
<dbReference type="PROSITE" id="PS50118">
    <property type="entry name" value="HMG_BOX_2"/>
    <property type="match status" value="1"/>
</dbReference>
<keyword evidence="5" id="KW-1185">Reference proteome</keyword>
<dbReference type="Proteomes" id="UP001176961">
    <property type="component" value="Unassembled WGS sequence"/>
</dbReference>
<dbReference type="InterPro" id="IPR009071">
    <property type="entry name" value="HMG_box_dom"/>
</dbReference>
<organism evidence="4 5">
    <name type="scientific">Cylicocyclus nassatus</name>
    <name type="common">Nematode worm</name>
    <dbReference type="NCBI Taxonomy" id="53992"/>
    <lineage>
        <taxon>Eukaryota</taxon>
        <taxon>Metazoa</taxon>
        <taxon>Ecdysozoa</taxon>
        <taxon>Nematoda</taxon>
        <taxon>Chromadorea</taxon>
        <taxon>Rhabditida</taxon>
        <taxon>Rhabditina</taxon>
        <taxon>Rhabditomorpha</taxon>
        <taxon>Strongyloidea</taxon>
        <taxon>Strongylidae</taxon>
        <taxon>Cylicocyclus</taxon>
    </lineage>
</organism>
<dbReference type="CDD" id="cd00084">
    <property type="entry name" value="HMG-box_SF"/>
    <property type="match status" value="1"/>
</dbReference>
<feature type="compositionally biased region" description="Polar residues" evidence="2">
    <location>
        <begin position="1"/>
        <end position="15"/>
    </location>
</feature>
<accession>A0AA36M4G5</accession>
<sequence length="291" mass="31803">MYRMPSSQTSQSGSRAASPEDENGKPRSQSPAESLDKTDKYADLRRRSAQAFTIFANEERDRLLKTRPDLPMGLVTRMMVEKWRSFDNDAKKPYFDALRASPPLKTVKNGNDCSSEIIPPKKWRPAASYTQPIFTVGNQPIQNPEQSGRVIVVQGKLGASVAEVVKPPSSISASIAQALGMTIITPQHTSIITASAPSMPSTVRSSSSRSKLHHGTTTVMSQSNVSNLSSASDPLFRSATGSYGFANSQQALDMFYLALCEPAFPQPNEPPLTPYPANYCYEAYLRMTSGQ</sequence>
<dbReference type="AlphaFoldDB" id="A0AA36M4G5"/>
<keyword evidence="1" id="KW-0539">Nucleus</keyword>
<evidence type="ECO:0000256" key="1">
    <source>
        <dbReference type="PROSITE-ProRule" id="PRU00267"/>
    </source>
</evidence>
<evidence type="ECO:0000259" key="3">
    <source>
        <dbReference type="PROSITE" id="PS50118"/>
    </source>
</evidence>
<feature type="compositionally biased region" description="Low complexity" evidence="2">
    <location>
        <begin position="196"/>
        <end position="209"/>
    </location>
</feature>
<dbReference type="SUPFAM" id="SSF47095">
    <property type="entry name" value="HMG-box"/>
    <property type="match status" value="1"/>
</dbReference>
<feature type="DNA-binding region" description="HMG box" evidence="1">
    <location>
        <begin position="45"/>
        <end position="96"/>
    </location>
</feature>
<reference evidence="4" key="1">
    <citation type="submission" date="2023-07" db="EMBL/GenBank/DDBJ databases">
        <authorList>
            <consortium name="CYATHOMIX"/>
        </authorList>
    </citation>
    <scope>NUCLEOTIDE SEQUENCE</scope>
    <source>
        <strain evidence="4">N/A</strain>
    </source>
</reference>
<dbReference type="GO" id="GO:0003677">
    <property type="term" value="F:DNA binding"/>
    <property type="evidence" value="ECO:0007669"/>
    <property type="project" value="UniProtKB-UniRule"/>
</dbReference>
<comment type="caution">
    <text evidence="4">The sequence shown here is derived from an EMBL/GenBank/DDBJ whole genome shotgun (WGS) entry which is preliminary data.</text>
</comment>
<protein>
    <recommendedName>
        <fullName evidence="3">HMG box domain-containing protein</fullName>
    </recommendedName>
</protein>
<proteinExistence type="predicted"/>
<feature type="region of interest" description="Disordered" evidence="2">
    <location>
        <begin position="196"/>
        <end position="224"/>
    </location>
</feature>
<dbReference type="GO" id="GO:0005634">
    <property type="term" value="C:nucleus"/>
    <property type="evidence" value="ECO:0007669"/>
    <property type="project" value="UniProtKB-UniRule"/>
</dbReference>
<evidence type="ECO:0000313" key="4">
    <source>
        <dbReference type="EMBL" id="CAJ0598474.1"/>
    </source>
</evidence>
<dbReference type="InterPro" id="IPR036910">
    <property type="entry name" value="HMG_box_dom_sf"/>
</dbReference>
<evidence type="ECO:0000313" key="5">
    <source>
        <dbReference type="Proteomes" id="UP001176961"/>
    </source>
</evidence>
<dbReference type="EMBL" id="CATQJL010000223">
    <property type="protein sequence ID" value="CAJ0598474.1"/>
    <property type="molecule type" value="Genomic_DNA"/>
</dbReference>
<dbReference type="Pfam" id="PF00505">
    <property type="entry name" value="HMG_box"/>
    <property type="match status" value="1"/>
</dbReference>
<dbReference type="Gene3D" id="1.10.30.10">
    <property type="entry name" value="High mobility group box domain"/>
    <property type="match status" value="1"/>
</dbReference>
<feature type="domain" description="HMG box" evidence="3">
    <location>
        <begin position="45"/>
        <end position="96"/>
    </location>
</feature>
<feature type="region of interest" description="Disordered" evidence="2">
    <location>
        <begin position="1"/>
        <end position="41"/>
    </location>
</feature>
<gene>
    <name evidence="4" type="ORF">CYNAS_LOCUS10457</name>
</gene>
<name>A0AA36M4G5_CYLNA</name>
<evidence type="ECO:0000256" key="2">
    <source>
        <dbReference type="SAM" id="MobiDB-lite"/>
    </source>
</evidence>